<dbReference type="InParanoid" id="G1MUT7"/>
<name>G1MUT7_MELGA</name>
<keyword evidence="4" id="KW-1185">Reference proteome</keyword>
<sequence>MCAGWLFLFPISSSRGELDSEEFSVLCQSQLMMMKSICQPLQGWCLSRLFCQLHNMLELMKAEQNIYNIVFHELIRQVSVDCKERGQLLSKLRQRYVDLLERIPQQIKTLYKKMMAQRLVDRHITEELLYFKECVAQLASELYEVREHDCKVTKEAEKAQKELAAAMREAEANANLLEQYRELYELQRRRLEDQVLMVAQERDIWSSAARDLALMIIERNQLTLVRRLHISGKALTKVLKHFIVLLASKDLRDLADLQEETEQFKGILGHVGAEIEHLEESSKEKLQIVHRNLNKWLQYQHSNL</sequence>
<dbReference type="AlphaFoldDB" id="G1MUT7"/>
<dbReference type="Pfam" id="PF10211">
    <property type="entry name" value="Ax_dynein_light"/>
    <property type="match status" value="1"/>
</dbReference>
<protein>
    <submittedName>
        <fullName evidence="3">Uncharacterized protein</fullName>
    </submittedName>
</protein>
<feature type="coiled-coil region" evidence="2">
    <location>
        <begin position="153"/>
        <end position="194"/>
    </location>
</feature>
<dbReference type="InterPro" id="IPR052845">
    <property type="entry name" value="Axonemal_dynein_LC_domain"/>
</dbReference>
<evidence type="ECO:0000313" key="3">
    <source>
        <dbReference type="Ensembl" id="ENSMGAP00000002332.2"/>
    </source>
</evidence>
<dbReference type="InterPro" id="IPR019347">
    <property type="entry name" value="Axonemal_dynein_light_chain"/>
</dbReference>
<accession>G1MUT7</accession>
<organism evidence="3 4">
    <name type="scientific">Meleagris gallopavo</name>
    <name type="common">Wild turkey</name>
    <dbReference type="NCBI Taxonomy" id="9103"/>
    <lineage>
        <taxon>Eukaryota</taxon>
        <taxon>Metazoa</taxon>
        <taxon>Chordata</taxon>
        <taxon>Craniata</taxon>
        <taxon>Vertebrata</taxon>
        <taxon>Euteleostomi</taxon>
        <taxon>Archelosauria</taxon>
        <taxon>Archosauria</taxon>
        <taxon>Dinosauria</taxon>
        <taxon>Saurischia</taxon>
        <taxon>Theropoda</taxon>
        <taxon>Coelurosauria</taxon>
        <taxon>Aves</taxon>
        <taxon>Neognathae</taxon>
        <taxon>Galloanserae</taxon>
        <taxon>Galliformes</taxon>
        <taxon>Phasianidae</taxon>
        <taxon>Meleagridinae</taxon>
        <taxon>Meleagris</taxon>
    </lineage>
</organism>
<reference evidence="3" key="2">
    <citation type="submission" date="2025-08" db="UniProtKB">
        <authorList>
            <consortium name="Ensembl"/>
        </authorList>
    </citation>
    <scope>IDENTIFICATION</scope>
</reference>
<dbReference type="Proteomes" id="UP000001645">
    <property type="component" value="Chromosome 10"/>
</dbReference>
<evidence type="ECO:0000313" key="4">
    <source>
        <dbReference type="Proteomes" id="UP000001645"/>
    </source>
</evidence>
<proteinExistence type="predicted"/>
<keyword evidence="1 2" id="KW-0175">Coiled coil</keyword>
<dbReference type="GO" id="GO:0005737">
    <property type="term" value="C:cytoplasm"/>
    <property type="evidence" value="ECO:0007669"/>
    <property type="project" value="UniProtKB-ARBA"/>
</dbReference>
<reference evidence="3" key="3">
    <citation type="submission" date="2025-09" db="UniProtKB">
        <authorList>
            <consortium name="Ensembl"/>
        </authorList>
    </citation>
    <scope>IDENTIFICATION</scope>
</reference>
<dbReference type="HOGENOM" id="CLU_006021_0_0_1"/>
<dbReference type="GeneTree" id="ENSGT00390000005554"/>
<reference evidence="3 4" key="1">
    <citation type="journal article" date="2010" name="PLoS Biol.">
        <title>Multi-platform next-generation sequencing of the domestic turkey (Meleagris gallopavo): genome assembly and analysis.</title>
        <authorList>
            <person name="Dalloul R.A."/>
            <person name="Long J.A."/>
            <person name="Zimin A.V."/>
            <person name="Aslam L."/>
            <person name="Beal K."/>
            <person name="Blomberg L.A."/>
            <person name="Bouffard P."/>
            <person name="Burt D.W."/>
            <person name="Crasta O."/>
            <person name="Crooijmans R.P."/>
            <person name="Cooper K."/>
            <person name="Coulombe R.A."/>
            <person name="De S."/>
            <person name="Delany M.E."/>
            <person name="Dodgson J.B."/>
            <person name="Dong J.J."/>
            <person name="Evans C."/>
            <person name="Frederickson K.M."/>
            <person name="Flicek P."/>
            <person name="Florea L."/>
            <person name="Folkerts O."/>
            <person name="Groenen M.A."/>
            <person name="Harkins T.T."/>
            <person name="Herrero J."/>
            <person name="Hoffmann S."/>
            <person name="Megens H.J."/>
            <person name="Jiang A."/>
            <person name="de Jong P."/>
            <person name="Kaiser P."/>
            <person name="Kim H."/>
            <person name="Kim K.W."/>
            <person name="Kim S."/>
            <person name="Langenberger D."/>
            <person name="Lee M.K."/>
            <person name="Lee T."/>
            <person name="Mane S."/>
            <person name="Marcais G."/>
            <person name="Marz M."/>
            <person name="McElroy A.P."/>
            <person name="Modise T."/>
            <person name="Nefedov M."/>
            <person name="Notredame C."/>
            <person name="Paton I.R."/>
            <person name="Payne W.S."/>
            <person name="Pertea G."/>
            <person name="Prickett D."/>
            <person name="Puiu D."/>
            <person name="Qioa D."/>
            <person name="Raineri E."/>
            <person name="Ruffier M."/>
            <person name="Salzberg S.L."/>
            <person name="Schatz M.C."/>
            <person name="Scheuring C."/>
            <person name="Schmidt C.J."/>
            <person name="Schroeder S."/>
            <person name="Searle S.M."/>
            <person name="Smith E.J."/>
            <person name="Smith J."/>
            <person name="Sonstegard T.S."/>
            <person name="Stadler P.F."/>
            <person name="Tafer H."/>
            <person name="Tu Z.J."/>
            <person name="Van Tassell C.P."/>
            <person name="Vilella A.J."/>
            <person name="Williams K.P."/>
            <person name="Yorke J.A."/>
            <person name="Zhang L."/>
            <person name="Zhang H.B."/>
            <person name="Zhang X."/>
            <person name="Zhang Y."/>
            <person name="Reed K.M."/>
        </authorList>
    </citation>
    <scope>NUCLEOTIDE SEQUENCE [LARGE SCALE GENOMIC DNA]</scope>
</reference>
<dbReference type="PANTHER" id="PTHR23052">
    <property type="entry name" value="AXONEMAL DYNEIN LIGHT CHAIN DOMAIN-CONTAINING PROTEIN 1"/>
    <property type="match status" value="1"/>
</dbReference>
<dbReference type="Bgee" id="ENSMGAG00000002660">
    <property type="expression patterns" value="Expressed in gonad"/>
</dbReference>
<evidence type="ECO:0000256" key="1">
    <source>
        <dbReference type="ARBA" id="ARBA00023054"/>
    </source>
</evidence>
<dbReference type="Ensembl" id="ENSMGAT00000003008.2">
    <property type="protein sequence ID" value="ENSMGAP00000002332.2"/>
    <property type="gene ID" value="ENSMGAG00000002660.2"/>
</dbReference>
<dbReference type="PANTHER" id="PTHR23052:SF1">
    <property type="entry name" value="AXONEMAL DYNEIN LIGHT CHAIN DOMAIN-CONTAINING PROTEIN 1"/>
    <property type="match status" value="1"/>
</dbReference>
<evidence type="ECO:0000256" key="2">
    <source>
        <dbReference type="SAM" id="Coils"/>
    </source>
</evidence>